<feature type="domain" description="ACT" evidence="20">
    <location>
        <begin position="73"/>
        <end position="148"/>
    </location>
</feature>
<dbReference type="SUPFAM" id="SSF55021">
    <property type="entry name" value="ACT-like"/>
    <property type="match status" value="1"/>
</dbReference>
<dbReference type="InterPro" id="IPR001273">
    <property type="entry name" value="ArAA_hydroxylase"/>
</dbReference>
<evidence type="ECO:0000256" key="4">
    <source>
        <dbReference type="ARBA" id="ARBA00012002"/>
    </source>
</evidence>
<dbReference type="Gene3D" id="1.10.800.10">
    <property type="entry name" value="Aromatic amino acid hydroxylase"/>
    <property type="match status" value="1"/>
</dbReference>
<dbReference type="GO" id="GO:0004510">
    <property type="term" value="F:tryptophan 5-monooxygenase activity"/>
    <property type="evidence" value="ECO:0007669"/>
    <property type="project" value="UniProtKB-EC"/>
</dbReference>
<dbReference type="OMA" id="DMPWFPR"/>
<feature type="domain" description="Biopterin-dependent aromatic amino acid hydroxylase family profile" evidence="19">
    <location>
        <begin position="161"/>
        <end position="507"/>
    </location>
</feature>
<feature type="region of interest" description="Disordered" evidence="18">
    <location>
        <begin position="45"/>
        <end position="66"/>
    </location>
</feature>
<keyword evidence="6 15" id="KW-0479">Metal-binding</keyword>
<reference evidence="21" key="1">
    <citation type="journal article" date="2020" name="bioRxiv">
        <title>Chromosome-level reference genome of the European wasp spider Argiope bruennichi: a resource for studies on range expansion and evolutionary adaptation.</title>
        <authorList>
            <person name="Sheffer M.M."/>
            <person name="Hoppe A."/>
            <person name="Krehenwinkel H."/>
            <person name="Uhl G."/>
            <person name="Kuss A.W."/>
            <person name="Jensen L."/>
            <person name="Jensen C."/>
            <person name="Gillespie R.G."/>
            <person name="Hoff K.J."/>
            <person name="Prost S."/>
        </authorList>
    </citation>
    <scope>NUCLEOTIDE SEQUENCE</scope>
</reference>
<keyword evidence="10" id="KW-0724">Serotonin biosynthesis</keyword>
<dbReference type="Pfam" id="PF01842">
    <property type="entry name" value="ACT"/>
    <property type="match status" value="1"/>
</dbReference>
<comment type="pathway">
    <text evidence="2">Aromatic compound metabolism; serotonin biosynthesis; serotonin from L-tryptophan: step 1/2.</text>
</comment>
<dbReference type="EC" id="1.14.16.4" evidence="4"/>
<evidence type="ECO:0000259" key="20">
    <source>
        <dbReference type="PROSITE" id="PS51671"/>
    </source>
</evidence>
<evidence type="ECO:0000256" key="5">
    <source>
        <dbReference type="ARBA" id="ARBA00022553"/>
    </source>
</evidence>
<dbReference type="InterPro" id="IPR036329">
    <property type="entry name" value="Aro-AA_hydroxylase_C_sf"/>
</dbReference>
<dbReference type="GO" id="GO:0009072">
    <property type="term" value="P:aromatic amino acid metabolic process"/>
    <property type="evidence" value="ECO:0007669"/>
    <property type="project" value="InterPro"/>
</dbReference>
<dbReference type="EMBL" id="JABXBU010001863">
    <property type="protein sequence ID" value="KAF8781770.1"/>
    <property type="molecule type" value="Genomic_DNA"/>
</dbReference>
<dbReference type="PROSITE" id="PS00367">
    <property type="entry name" value="BH4_AAA_HYDROXYL_1"/>
    <property type="match status" value="1"/>
</dbReference>
<accession>A0A8T0EUJ4</accession>
<organism evidence="21 22">
    <name type="scientific">Argiope bruennichi</name>
    <name type="common">Wasp spider</name>
    <name type="synonym">Aranea bruennichi</name>
    <dbReference type="NCBI Taxonomy" id="94029"/>
    <lineage>
        <taxon>Eukaryota</taxon>
        <taxon>Metazoa</taxon>
        <taxon>Ecdysozoa</taxon>
        <taxon>Arthropoda</taxon>
        <taxon>Chelicerata</taxon>
        <taxon>Arachnida</taxon>
        <taxon>Araneae</taxon>
        <taxon>Araneomorphae</taxon>
        <taxon>Entelegynae</taxon>
        <taxon>Araneoidea</taxon>
        <taxon>Araneidae</taxon>
        <taxon>Argiope</taxon>
    </lineage>
</organism>
<proteinExistence type="inferred from homology"/>
<dbReference type="GO" id="GO:0048066">
    <property type="term" value="P:developmental pigmentation"/>
    <property type="evidence" value="ECO:0007669"/>
    <property type="project" value="UniProtKB-ARBA"/>
</dbReference>
<evidence type="ECO:0000256" key="11">
    <source>
        <dbReference type="ARBA" id="ARBA00040889"/>
    </source>
</evidence>
<gene>
    <name evidence="21" type="ORF">HNY73_012135</name>
</gene>
<evidence type="ECO:0000256" key="18">
    <source>
        <dbReference type="SAM" id="MobiDB-lite"/>
    </source>
</evidence>
<dbReference type="AlphaFoldDB" id="A0A8T0EUJ4"/>
<evidence type="ECO:0000313" key="21">
    <source>
        <dbReference type="EMBL" id="KAF8781770.1"/>
    </source>
</evidence>
<protein>
    <recommendedName>
        <fullName evidence="11">Tryptophan 5-hydroxylase 2</fullName>
        <ecNumber evidence="4">1.14.16.4</ecNumber>
    </recommendedName>
    <alternativeName>
        <fullName evidence="12">Tryptophan 5-monooxygenase 2</fullName>
    </alternativeName>
</protein>
<dbReference type="InterPro" id="IPR018301">
    <property type="entry name" value="ArAA_hydroxylase_Fe/CU_BS"/>
</dbReference>
<keyword evidence="8 15" id="KW-0408">Iron</keyword>
<evidence type="ECO:0000256" key="15">
    <source>
        <dbReference type="PIRSR" id="PIRSR000336-1"/>
    </source>
</evidence>
<feature type="compositionally biased region" description="Basic and acidic residues" evidence="18">
    <location>
        <begin position="45"/>
        <end position="64"/>
    </location>
</feature>
<dbReference type="GO" id="GO:0042427">
    <property type="term" value="P:serotonin biosynthetic process"/>
    <property type="evidence" value="ECO:0007669"/>
    <property type="project" value="UniProtKB-KW"/>
</dbReference>
<evidence type="ECO:0000256" key="12">
    <source>
        <dbReference type="ARBA" id="ARBA00042662"/>
    </source>
</evidence>
<dbReference type="PRINTS" id="PR00372">
    <property type="entry name" value="FYWHYDRXLASE"/>
</dbReference>
<evidence type="ECO:0000256" key="2">
    <source>
        <dbReference type="ARBA" id="ARBA00004783"/>
    </source>
</evidence>
<dbReference type="NCBIfam" id="TIGR01270">
    <property type="entry name" value="Trp_5_monoox"/>
    <property type="match status" value="1"/>
</dbReference>
<comment type="similarity">
    <text evidence="3">Belongs to the biopterin-dependent aromatic amino acid hydroxylase family.</text>
</comment>
<feature type="binding site" evidence="16">
    <location>
        <position position="404"/>
    </location>
    <ligand>
        <name>L-tryptophan</name>
        <dbReference type="ChEBI" id="CHEBI:57912"/>
    </ligand>
</feature>
<feature type="binding site" evidence="16">
    <location>
        <position position="325"/>
    </location>
    <ligand>
        <name>L-tryptophan</name>
        <dbReference type="ChEBI" id="CHEBI:57912"/>
    </ligand>
</feature>
<evidence type="ECO:0000256" key="17">
    <source>
        <dbReference type="PIRSR" id="PIRSR601273-2"/>
    </source>
</evidence>
<dbReference type="InterPro" id="IPR019773">
    <property type="entry name" value="Tyrosine_3-monooxygenase-like"/>
</dbReference>
<comment type="subunit">
    <text evidence="14">Interacts with DNAJC12.</text>
</comment>
<dbReference type="InterPro" id="IPR036951">
    <property type="entry name" value="ArAA_hydroxylase_sf"/>
</dbReference>
<evidence type="ECO:0000313" key="22">
    <source>
        <dbReference type="Proteomes" id="UP000807504"/>
    </source>
</evidence>
<dbReference type="PROSITE" id="PS51410">
    <property type="entry name" value="BH4_AAA_HYDROXYL_2"/>
    <property type="match status" value="1"/>
</dbReference>
<comment type="caution">
    <text evidence="21">The sequence shown here is derived from an EMBL/GenBank/DDBJ whole genome shotgun (WGS) entry which is preliminary data.</text>
</comment>
<evidence type="ECO:0000256" key="6">
    <source>
        <dbReference type="ARBA" id="ARBA00022723"/>
    </source>
</evidence>
<dbReference type="PIRSF" id="PIRSF000336">
    <property type="entry name" value="TH"/>
    <property type="match status" value="1"/>
</dbReference>
<evidence type="ECO:0000259" key="19">
    <source>
        <dbReference type="PROSITE" id="PS51410"/>
    </source>
</evidence>
<sequence>MESASVKRSTFQSRRCCSTPAMASLPDFTDSYIEEIKKKIRRRFEKENDTAEKEEEECKEKNGQEDEEGKGAAVIFSLRNQVGGLIRALRVFQEKNVNVAHIESRKSRKRPSQYEIYVDVQCEQSQINDLLHSLEHEVECVSLEQFEKGEVQISDHPPPTPTSPGLELAFDGMPWFPRKMSDLDKSAKRVLMYGAELDADHPGFKDETYRKRRKQFTDIAFDYKHGQPIPYVQYTQEEIQTWGTVFTHLKKLYPTHACKEFLENFNLLIKFCGYRKNNIPQLEDVSRFLKQRTGFQLRPVAGYLSSRDFLAGLAFRVFHCTQYIRHGSDPFYTPEPDCCHELLGHVPLLADASFAQFSQELGLASLGASDDEVDKLATCYFFTVEFGLCKQAGEMRVYGAGLLSSVAELQHSLSPNAKVLPFDPEVTALTTPLITTFQDCYFYTDSFDEAKEKMREFASTIKRPFGLRYNPYTQTVEILSNTRKIANLVSELKGDLCVVTTALKKIRGKQGVKKDS</sequence>
<feature type="binding site" evidence="16">
    <location>
        <position position="434"/>
    </location>
    <ligand>
        <name>L-tryptophan</name>
        <dbReference type="ChEBI" id="CHEBI:57912"/>
    </ligand>
</feature>
<keyword evidence="9" id="KW-0503">Monooxygenase</keyword>
<feature type="binding site" evidence="16">
    <location>
        <position position="303"/>
    </location>
    <ligand>
        <name>L-tryptophan</name>
        <dbReference type="ChEBI" id="CHEBI:57912"/>
    </ligand>
</feature>
<dbReference type="FunFam" id="1.10.800.10:FF:000004">
    <property type="entry name" value="Tyrosine 3-monooxygenase"/>
    <property type="match status" value="1"/>
</dbReference>
<evidence type="ECO:0000256" key="9">
    <source>
        <dbReference type="ARBA" id="ARBA00023033"/>
    </source>
</evidence>
<dbReference type="PROSITE" id="PS51671">
    <property type="entry name" value="ACT"/>
    <property type="match status" value="1"/>
</dbReference>
<dbReference type="Proteomes" id="UP000807504">
    <property type="component" value="Unassembled WGS sequence"/>
</dbReference>
<keyword evidence="5" id="KW-0597">Phosphoprotein</keyword>
<reference evidence="21" key="2">
    <citation type="submission" date="2020-06" db="EMBL/GenBank/DDBJ databases">
        <authorList>
            <person name="Sheffer M."/>
        </authorList>
    </citation>
    <scope>NUCLEOTIDE SEQUENCE</scope>
</reference>
<dbReference type="InterPro" id="IPR045865">
    <property type="entry name" value="ACT-like_dom_sf"/>
</dbReference>
<feature type="binding site" evidence="15">
    <location>
        <position position="385"/>
    </location>
    <ligand>
        <name>Fe cation</name>
        <dbReference type="ChEBI" id="CHEBI:24875"/>
    </ligand>
</feature>
<feature type="binding site" evidence="16">
    <location>
        <position position="333"/>
    </location>
    <ligand>
        <name>L-tryptophan</name>
        <dbReference type="ChEBI" id="CHEBI:57912"/>
    </ligand>
</feature>
<feature type="binding site" evidence="15">
    <location>
        <position position="345"/>
    </location>
    <ligand>
        <name>Fe cation</name>
        <dbReference type="ChEBI" id="CHEBI:24875"/>
    </ligand>
</feature>
<keyword evidence="7" id="KW-0560">Oxidoreductase</keyword>
<comment type="catalytic activity">
    <reaction evidence="13">
        <text>(6R)-L-erythro-5,6,7,8-tetrahydrobiopterin + L-tryptophan + O2 = 5-hydroxy-L-tryptophan + (4aS,6R)-4a-hydroxy-L-erythro-5,6,7,8-tetrahydrobiopterin</text>
        <dbReference type="Rhea" id="RHEA:16709"/>
        <dbReference type="ChEBI" id="CHEBI:15379"/>
        <dbReference type="ChEBI" id="CHEBI:15642"/>
        <dbReference type="ChEBI" id="CHEBI:57912"/>
        <dbReference type="ChEBI" id="CHEBI:58266"/>
        <dbReference type="ChEBI" id="CHEBI:59560"/>
        <dbReference type="EC" id="1.14.16.4"/>
    </reaction>
</comment>
<dbReference type="SUPFAM" id="SSF56534">
    <property type="entry name" value="Aromatic aminoacid monoxygenases, catalytic and oligomerization domains"/>
    <property type="match status" value="1"/>
</dbReference>
<evidence type="ECO:0000256" key="13">
    <source>
        <dbReference type="ARBA" id="ARBA00048860"/>
    </source>
</evidence>
<dbReference type="Pfam" id="PF00351">
    <property type="entry name" value="Biopterin_H"/>
    <property type="match status" value="1"/>
</dbReference>
<evidence type="ECO:0000256" key="3">
    <source>
        <dbReference type="ARBA" id="ARBA00009712"/>
    </source>
</evidence>
<evidence type="ECO:0000256" key="16">
    <source>
        <dbReference type="PIRSR" id="PIRSR601273-1"/>
    </source>
</evidence>
<evidence type="ECO:0000256" key="10">
    <source>
        <dbReference type="ARBA" id="ARBA00023094"/>
    </source>
</evidence>
<keyword evidence="22" id="KW-1185">Reference proteome</keyword>
<dbReference type="OrthoDB" id="983542at2759"/>
<feature type="binding site" evidence="15">
    <location>
        <position position="340"/>
    </location>
    <ligand>
        <name>Fe cation</name>
        <dbReference type="ChEBI" id="CHEBI:24875"/>
    </ligand>
</feature>
<dbReference type="PANTHER" id="PTHR11473">
    <property type="entry name" value="AROMATIC AMINO ACID HYDROXYLASE"/>
    <property type="match status" value="1"/>
</dbReference>
<evidence type="ECO:0000256" key="1">
    <source>
        <dbReference type="ARBA" id="ARBA00001954"/>
    </source>
</evidence>
<evidence type="ECO:0000256" key="7">
    <source>
        <dbReference type="ARBA" id="ARBA00023002"/>
    </source>
</evidence>
<evidence type="ECO:0000256" key="14">
    <source>
        <dbReference type="ARBA" id="ARBA00062416"/>
    </source>
</evidence>
<dbReference type="InterPro" id="IPR019774">
    <property type="entry name" value="Aromatic-AA_hydroxylase_C"/>
</dbReference>
<dbReference type="GO" id="GO:0042416">
    <property type="term" value="P:dopamine biosynthetic process"/>
    <property type="evidence" value="ECO:0007669"/>
    <property type="project" value="UniProtKB-ARBA"/>
</dbReference>
<dbReference type="GO" id="GO:0005506">
    <property type="term" value="F:iron ion binding"/>
    <property type="evidence" value="ECO:0007669"/>
    <property type="project" value="InterPro"/>
</dbReference>
<dbReference type="GO" id="GO:0043005">
    <property type="term" value="C:neuron projection"/>
    <property type="evidence" value="ECO:0007669"/>
    <property type="project" value="TreeGrafter"/>
</dbReference>
<comment type="cofactor">
    <cofactor evidence="1 17">
        <name>Fe(2+)</name>
        <dbReference type="ChEBI" id="CHEBI:29033"/>
    </cofactor>
</comment>
<evidence type="ECO:0000256" key="8">
    <source>
        <dbReference type="ARBA" id="ARBA00023004"/>
    </source>
</evidence>
<dbReference type="InterPro" id="IPR002912">
    <property type="entry name" value="ACT_dom"/>
</dbReference>
<name>A0A8T0EUJ4_ARGBR</name>
<dbReference type="InterPro" id="IPR005963">
    <property type="entry name" value="Trp_5_mOase"/>
</dbReference>
<dbReference type="PANTHER" id="PTHR11473:SF16">
    <property type="entry name" value="TRYPTOPHAN 5-HYDROXYLASE 2"/>
    <property type="match status" value="1"/>
</dbReference>